<keyword evidence="5" id="KW-1185">Reference proteome</keyword>
<reference evidence="4" key="1">
    <citation type="submission" date="2022-01" db="EMBL/GenBank/DDBJ databases">
        <title>Genome-Based Taxonomic Classification of the Phylum Actinobacteria.</title>
        <authorList>
            <person name="Gao Y."/>
        </authorList>
    </citation>
    <scope>NUCLEOTIDE SEQUENCE</scope>
    <source>
        <strain evidence="4">KLBMP 8922</strain>
    </source>
</reference>
<dbReference type="RefSeq" id="WP_235057303.1">
    <property type="nucleotide sequence ID" value="NZ_JAKFHA010000035.1"/>
</dbReference>
<dbReference type="SUPFAM" id="SSF143243">
    <property type="entry name" value="Nqo5-like"/>
    <property type="match status" value="1"/>
</dbReference>
<gene>
    <name evidence="4" type="ORF">LZ495_35675</name>
</gene>
<dbReference type="EMBL" id="JAKFHA010000035">
    <property type="protein sequence ID" value="MCF2532526.1"/>
    <property type="molecule type" value="Genomic_DNA"/>
</dbReference>
<organism evidence="4 5">
    <name type="scientific">Yinghuangia soli</name>
    <dbReference type="NCBI Taxonomy" id="2908204"/>
    <lineage>
        <taxon>Bacteria</taxon>
        <taxon>Bacillati</taxon>
        <taxon>Actinomycetota</taxon>
        <taxon>Actinomycetes</taxon>
        <taxon>Kitasatosporales</taxon>
        <taxon>Streptomycetaceae</taxon>
        <taxon>Yinghuangia</taxon>
    </lineage>
</organism>
<evidence type="ECO:0000259" key="3">
    <source>
        <dbReference type="Pfam" id="PF00329"/>
    </source>
</evidence>
<name>A0AA41Q7A6_9ACTN</name>
<dbReference type="GO" id="GO:0008137">
    <property type="term" value="F:NADH dehydrogenase (ubiquinone) activity"/>
    <property type="evidence" value="ECO:0007669"/>
    <property type="project" value="InterPro"/>
</dbReference>
<feature type="domain" description="NADH:ubiquinone oxidoreductase 30kDa subunit" evidence="3">
    <location>
        <begin position="25"/>
        <end position="141"/>
    </location>
</feature>
<dbReference type="InterPro" id="IPR037232">
    <property type="entry name" value="NADH_quin_OxRdtase_su_C/D-like"/>
</dbReference>
<evidence type="ECO:0000313" key="4">
    <source>
        <dbReference type="EMBL" id="MCF2532526.1"/>
    </source>
</evidence>
<feature type="region of interest" description="Disordered" evidence="2">
    <location>
        <begin position="145"/>
        <end position="266"/>
    </location>
</feature>
<protein>
    <submittedName>
        <fullName evidence="4">NADH-quinone oxidoreductase subunit C</fullName>
    </submittedName>
</protein>
<proteinExistence type="inferred from homology"/>
<feature type="compositionally biased region" description="Basic and acidic residues" evidence="2">
    <location>
        <begin position="151"/>
        <end position="161"/>
    </location>
</feature>
<feature type="compositionally biased region" description="Low complexity" evidence="2">
    <location>
        <begin position="224"/>
        <end position="242"/>
    </location>
</feature>
<dbReference type="Pfam" id="PF00329">
    <property type="entry name" value="Complex1_30kDa"/>
    <property type="match status" value="1"/>
</dbReference>
<accession>A0AA41Q7A6</accession>
<dbReference type="InterPro" id="IPR001268">
    <property type="entry name" value="NADH_UbQ_OxRdtase_30kDa_su"/>
</dbReference>
<feature type="compositionally biased region" description="Basic and acidic residues" evidence="2">
    <location>
        <begin position="194"/>
        <end position="218"/>
    </location>
</feature>
<dbReference type="PANTHER" id="PTHR10884">
    <property type="entry name" value="NADH DEHYDROGENASE UBIQUINONE IRON-SULFUR PROTEIN 3"/>
    <property type="match status" value="1"/>
</dbReference>
<dbReference type="PANTHER" id="PTHR10884:SF14">
    <property type="entry name" value="NADH DEHYDROGENASE [UBIQUINONE] IRON-SULFUR PROTEIN 3, MITOCHONDRIAL"/>
    <property type="match status" value="1"/>
</dbReference>
<evidence type="ECO:0000256" key="1">
    <source>
        <dbReference type="ARBA" id="ARBA00007569"/>
    </source>
</evidence>
<sequence>MTPDEIRGALGDAAVSDAYGLPTADVPAENWTAALTAARDILGLTYFDWLTAVDETADGFTVVAHLCTAPGPRMLLRTRIPHEDPHLPTATGVYAGAAWHERETAEMFGITFDDHPHPAPLLLPDGFEGHPLRKDFVLASRVAKPWPGAKEPGESDAHEGGAARAPGRRRILPPGVPDPNEWGPLAGQAPPEPPAERAPRPGRADRTPGDRPPRPDRPRRSRSASEGSASQAGTADPAAAPEPSAPVEPGEPAPSADEPTPPQEGA</sequence>
<evidence type="ECO:0000313" key="5">
    <source>
        <dbReference type="Proteomes" id="UP001165378"/>
    </source>
</evidence>
<dbReference type="Gene3D" id="3.30.460.80">
    <property type="entry name" value="NADH:ubiquinone oxidoreductase, 30kDa subunit"/>
    <property type="match status" value="1"/>
</dbReference>
<comment type="caution">
    <text evidence="4">The sequence shown here is derived from an EMBL/GenBank/DDBJ whole genome shotgun (WGS) entry which is preliminary data.</text>
</comment>
<comment type="similarity">
    <text evidence="1">Belongs to the complex I 30 kDa subunit family.</text>
</comment>
<evidence type="ECO:0000256" key="2">
    <source>
        <dbReference type="SAM" id="MobiDB-lite"/>
    </source>
</evidence>
<dbReference type="Proteomes" id="UP001165378">
    <property type="component" value="Unassembled WGS sequence"/>
</dbReference>
<dbReference type="AlphaFoldDB" id="A0AA41Q7A6"/>
<feature type="compositionally biased region" description="Pro residues" evidence="2">
    <location>
        <begin position="243"/>
        <end position="252"/>
    </location>
</feature>